<evidence type="ECO:0000313" key="1">
    <source>
        <dbReference type="EMBL" id="RAI73243.1"/>
    </source>
</evidence>
<gene>
    <name evidence="1" type="ORF">HMF3257_00285</name>
</gene>
<sequence length="97" mass="11766">MLIVDEKLGHHITDLLDQCEEAIRLSAERDAQREKEFDRCLLMNETEVMEYLKRDGDTLRYYQKHGLRFYKMGRNVWYTKGDIDDWLKKGLVKRRID</sequence>
<organism evidence="1 2">
    <name type="scientific">Spirosoma telluris</name>
    <dbReference type="NCBI Taxonomy" id="2183553"/>
    <lineage>
        <taxon>Bacteria</taxon>
        <taxon>Pseudomonadati</taxon>
        <taxon>Bacteroidota</taxon>
        <taxon>Cytophagia</taxon>
        <taxon>Cytophagales</taxon>
        <taxon>Cytophagaceae</taxon>
        <taxon>Spirosoma</taxon>
    </lineage>
</organism>
<dbReference type="SUPFAM" id="SSF46955">
    <property type="entry name" value="Putative DNA-binding domain"/>
    <property type="match status" value="1"/>
</dbReference>
<keyword evidence="2" id="KW-1185">Reference proteome</keyword>
<dbReference type="OrthoDB" id="966055at2"/>
<dbReference type="InterPro" id="IPR009061">
    <property type="entry name" value="DNA-bd_dom_put_sf"/>
</dbReference>
<accession>A0A327NET4</accession>
<dbReference type="RefSeq" id="WP_111340125.1">
    <property type="nucleotide sequence ID" value="NZ_QLII01000001.1"/>
</dbReference>
<evidence type="ECO:0000313" key="2">
    <source>
        <dbReference type="Proteomes" id="UP000249016"/>
    </source>
</evidence>
<name>A0A327NET4_9BACT</name>
<dbReference type="EMBL" id="QLII01000001">
    <property type="protein sequence ID" value="RAI73243.1"/>
    <property type="molecule type" value="Genomic_DNA"/>
</dbReference>
<comment type="caution">
    <text evidence="1">The sequence shown here is derived from an EMBL/GenBank/DDBJ whole genome shotgun (WGS) entry which is preliminary data.</text>
</comment>
<evidence type="ECO:0008006" key="3">
    <source>
        <dbReference type="Google" id="ProtNLM"/>
    </source>
</evidence>
<reference evidence="1 2" key="1">
    <citation type="submission" date="2018-06" db="EMBL/GenBank/DDBJ databases">
        <title>Spirosoma sp. HMF3257 Genome sequencing and assembly.</title>
        <authorList>
            <person name="Kang H."/>
            <person name="Cha I."/>
            <person name="Kim H."/>
            <person name="Kang J."/>
            <person name="Joh K."/>
        </authorList>
    </citation>
    <scope>NUCLEOTIDE SEQUENCE [LARGE SCALE GENOMIC DNA]</scope>
    <source>
        <strain evidence="1 2">HMF3257</strain>
    </source>
</reference>
<proteinExistence type="predicted"/>
<dbReference type="Proteomes" id="UP000249016">
    <property type="component" value="Unassembled WGS sequence"/>
</dbReference>
<dbReference type="AlphaFoldDB" id="A0A327NET4"/>
<protein>
    <recommendedName>
        <fullName evidence="3">Helix-turn-helix domain-containing protein</fullName>
    </recommendedName>
</protein>